<dbReference type="NCBIfam" id="TIGR04076">
    <property type="entry name" value="TIGR04076 family protein"/>
    <property type="match status" value="1"/>
</dbReference>
<comment type="caution">
    <text evidence="1">The sequence shown here is derived from an EMBL/GenBank/DDBJ whole genome shotgun (WGS) entry which is preliminary data.</text>
</comment>
<gene>
    <name evidence="1" type="ORF">A3C92_02840</name>
</gene>
<protein>
    <recommendedName>
        <fullName evidence="3">TIGR04076 family protein</fullName>
    </recommendedName>
</protein>
<evidence type="ECO:0000313" key="1">
    <source>
        <dbReference type="EMBL" id="OHA02559.1"/>
    </source>
</evidence>
<reference evidence="1 2" key="1">
    <citation type="journal article" date="2016" name="Nat. Commun.">
        <title>Thousands of microbial genomes shed light on interconnected biogeochemical processes in an aquifer system.</title>
        <authorList>
            <person name="Anantharaman K."/>
            <person name="Brown C.T."/>
            <person name="Hug L.A."/>
            <person name="Sharon I."/>
            <person name="Castelle C.J."/>
            <person name="Probst A.J."/>
            <person name="Thomas B.C."/>
            <person name="Singh A."/>
            <person name="Wilkins M.J."/>
            <person name="Karaoz U."/>
            <person name="Brodie E.L."/>
            <person name="Williams K.H."/>
            <person name="Hubbard S.S."/>
            <person name="Banfield J.F."/>
        </authorList>
    </citation>
    <scope>NUCLEOTIDE SEQUENCE [LARGE SCALE GENOMIC DNA]</scope>
</reference>
<evidence type="ECO:0000313" key="2">
    <source>
        <dbReference type="Proteomes" id="UP000177177"/>
    </source>
</evidence>
<organism evidence="1 2">
    <name type="scientific">Candidatus Sungbacteria bacterium RIFCSPHIGHO2_02_FULL_53_17</name>
    <dbReference type="NCBI Taxonomy" id="1802275"/>
    <lineage>
        <taxon>Bacteria</taxon>
        <taxon>Candidatus Sungiibacteriota</taxon>
    </lineage>
</organism>
<dbReference type="EMBL" id="MHQN01000034">
    <property type="protein sequence ID" value="OHA02559.1"/>
    <property type="molecule type" value="Genomic_DNA"/>
</dbReference>
<dbReference type="Proteomes" id="UP000177177">
    <property type="component" value="Unassembled WGS sequence"/>
</dbReference>
<name>A0A1G2KVX2_9BACT</name>
<sequence>MINNENPNDTFMLYDLKVDVVAPRGNMICNHIIGDYFELKGENLSIPAGKSFSIYALAALLPLLPAKQRPTDKNDWMTTDQEVACPDPHCGALFRITRTKEHVFRHSEVTAIPLKETDTFS</sequence>
<dbReference type="InterPro" id="IPR023811">
    <property type="entry name" value="CHP04076"/>
</dbReference>
<evidence type="ECO:0008006" key="3">
    <source>
        <dbReference type="Google" id="ProtNLM"/>
    </source>
</evidence>
<dbReference type="AlphaFoldDB" id="A0A1G2KVX2"/>
<proteinExistence type="predicted"/>
<accession>A0A1G2KVX2</accession>